<protein>
    <submittedName>
        <fullName evidence="1">Uncharacterized protein</fullName>
    </submittedName>
</protein>
<dbReference type="Proteomes" id="UP000799640">
    <property type="component" value="Unassembled WGS sequence"/>
</dbReference>
<proteinExistence type="predicted"/>
<organism evidence="1 2">
    <name type="scientific">Trichodelitschia bisporula</name>
    <dbReference type="NCBI Taxonomy" id="703511"/>
    <lineage>
        <taxon>Eukaryota</taxon>
        <taxon>Fungi</taxon>
        <taxon>Dikarya</taxon>
        <taxon>Ascomycota</taxon>
        <taxon>Pezizomycotina</taxon>
        <taxon>Dothideomycetes</taxon>
        <taxon>Dothideomycetes incertae sedis</taxon>
        <taxon>Phaeotrichales</taxon>
        <taxon>Phaeotrichaceae</taxon>
        <taxon>Trichodelitschia</taxon>
    </lineage>
</organism>
<reference evidence="1" key="1">
    <citation type="journal article" date="2020" name="Stud. Mycol.">
        <title>101 Dothideomycetes genomes: a test case for predicting lifestyles and emergence of pathogens.</title>
        <authorList>
            <person name="Haridas S."/>
            <person name="Albert R."/>
            <person name="Binder M."/>
            <person name="Bloem J."/>
            <person name="Labutti K."/>
            <person name="Salamov A."/>
            <person name="Andreopoulos B."/>
            <person name="Baker S."/>
            <person name="Barry K."/>
            <person name="Bills G."/>
            <person name="Bluhm B."/>
            <person name="Cannon C."/>
            <person name="Castanera R."/>
            <person name="Culley D."/>
            <person name="Daum C."/>
            <person name="Ezra D."/>
            <person name="Gonzalez J."/>
            <person name="Henrissat B."/>
            <person name="Kuo A."/>
            <person name="Liang C."/>
            <person name="Lipzen A."/>
            <person name="Lutzoni F."/>
            <person name="Magnuson J."/>
            <person name="Mondo S."/>
            <person name="Nolan M."/>
            <person name="Ohm R."/>
            <person name="Pangilinan J."/>
            <person name="Park H.-J."/>
            <person name="Ramirez L."/>
            <person name="Alfaro M."/>
            <person name="Sun H."/>
            <person name="Tritt A."/>
            <person name="Yoshinaga Y."/>
            <person name="Zwiers L.-H."/>
            <person name="Turgeon B."/>
            <person name="Goodwin S."/>
            <person name="Spatafora J."/>
            <person name="Crous P."/>
            <person name="Grigoriev I."/>
        </authorList>
    </citation>
    <scope>NUCLEOTIDE SEQUENCE</scope>
    <source>
        <strain evidence="1">CBS 262.69</strain>
    </source>
</reference>
<keyword evidence="2" id="KW-1185">Reference proteome</keyword>
<sequence length="116" mass="13334">MRQWNCNTPRRTHQRVSRIVCSYMMLFAARSPDSTHHQPQKGLRPAITQLWLQPRSAVSVCVCSTTAAGLRCDICEDQKYNTRVCRSITTTCSTARYWRCRPVRAHSRTHGNAARI</sequence>
<evidence type="ECO:0000313" key="1">
    <source>
        <dbReference type="EMBL" id="KAF2404101.1"/>
    </source>
</evidence>
<dbReference type="AlphaFoldDB" id="A0A6G1I7D4"/>
<accession>A0A6G1I7D4</accession>
<evidence type="ECO:0000313" key="2">
    <source>
        <dbReference type="Proteomes" id="UP000799640"/>
    </source>
</evidence>
<name>A0A6G1I7D4_9PEZI</name>
<gene>
    <name evidence="1" type="ORF">EJ06DRAFT_188115</name>
</gene>
<dbReference type="EMBL" id="ML996688">
    <property type="protein sequence ID" value="KAF2404101.1"/>
    <property type="molecule type" value="Genomic_DNA"/>
</dbReference>